<evidence type="ECO:0000256" key="2">
    <source>
        <dbReference type="SAM" id="MobiDB-lite"/>
    </source>
</evidence>
<dbReference type="GO" id="GO:0005794">
    <property type="term" value="C:Golgi apparatus"/>
    <property type="evidence" value="ECO:0007669"/>
    <property type="project" value="TreeGrafter"/>
</dbReference>
<dbReference type="AlphaFoldDB" id="A0A8H3YFQ5"/>
<comment type="caution">
    <text evidence="5">The sequence shown here is derived from an EMBL/GenBank/DDBJ whole genome shotgun (WGS) entry which is preliminary data.</text>
</comment>
<sequence length="832" mass="93582">MLDEERLLAQETDDEEESEAVAADHSFQVRVWAERIREFSSIVARPASLGYRRISDFALQSKPDRDLDYWTTRLPSSSTLERVRLISICTISGIVAVVMICHIGRLGRLPDIPTPTIDNTALSYDAQPTPAPAPLLPDVASPLYHLFDKTVVSAAKSESTFKLTRLRSPRYLSTTNGCLELWFASGLLCDYDIGPQDELDLVYLWVNGSDSIWQKQYELIRQEEFPGSINASQRTEPPPPPRHYRSQGSLKYALRSGVEAFRKRDEDGSSWLRKVHVLTADMPIESDQVADPATEDYRLGQIPDWLDKEQVFGVVQDSTLQTDLSQVAAAPSKRLAASSPLLHWHFHSEVFSSPAGDLLNVDRNGTKAPQGDWSSQVLPTFNSFAIETRMPWLNDLADNIVQVNDDMYFGRRLSSADFHSTLYGSVFHLDHQFGLRVQPILMPSKVNDNGEWGGLQHANWLLSQRFPKRPRNYLDHLPKSVNAPMMQEASIAFASHLDDAALRHFRESHRGVGDISMAFLTTHMRIERWREALLWSWTVAKIGGGDGKWGEEAREQLKRLLGVEDLAQSESVKIRRAPRDTLSNVASNFERVAWEPPMATDFRFSSMDGHLPRIADFRLFHDDVDACEIKLDDCFGAGFLQGEDVNVGDIFKRVTFDRFQCGDCLIMALVNKSGRRGLSAFLPDSGQTVQVGSNEDGVAQPPHLPLTPTWVSTDFSVSAVVNAATGDVSDGRVNLRKWVLLLLSRYTYMSGDSPSHFASLKQSIDAIRTFNFLRDHPDLGMICLNDDEEASAEVQIGTLLHEWLEERWGDTPAWWERPEEGDGLRKRGCPGK</sequence>
<gene>
    <name evidence="5" type="ORF">NliqN6_3920</name>
</gene>
<dbReference type="GO" id="GO:0003976">
    <property type="term" value="F:UDP-N-acetylglucosamine-lysosomal-enzyme N-acetylglucosaminephosphotransferase activity"/>
    <property type="evidence" value="ECO:0007669"/>
    <property type="project" value="TreeGrafter"/>
</dbReference>
<dbReference type="Pfam" id="PF17102">
    <property type="entry name" value="Stealth_CR3"/>
    <property type="match status" value="1"/>
</dbReference>
<feature type="domain" description="Stealth protein CR3 conserved region 3" evidence="4">
    <location>
        <begin position="476"/>
        <end position="527"/>
    </location>
</feature>
<dbReference type="Pfam" id="PF17101">
    <property type="entry name" value="Stealth_CR1"/>
    <property type="match status" value="1"/>
</dbReference>
<evidence type="ECO:0000259" key="3">
    <source>
        <dbReference type="Pfam" id="PF17101"/>
    </source>
</evidence>
<dbReference type="GO" id="GO:0046835">
    <property type="term" value="P:carbohydrate phosphorylation"/>
    <property type="evidence" value="ECO:0007669"/>
    <property type="project" value="TreeGrafter"/>
</dbReference>
<dbReference type="InterPro" id="IPR031358">
    <property type="entry name" value="Stealth_CR1"/>
</dbReference>
<dbReference type="InterPro" id="IPR031357">
    <property type="entry name" value="Stealth_CR3"/>
</dbReference>
<dbReference type="PANTHER" id="PTHR24045">
    <property type="match status" value="1"/>
</dbReference>
<evidence type="ECO:0000313" key="6">
    <source>
        <dbReference type="Proteomes" id="UP000620104"/>
    </source>
</evidence>
<feature type="domain" description="Stealth protein CR1 conserved region 1" evidence="3">
    <location>
        <begin position="200"/>
        <end position="218"/>
    </location>
</feature>
<protein>
    <recommendedName>
        <fullName evidence="7">Stealth protein CR3 conserved region 3 domain-containing protein</fullName>
    </recommendedName>
</protein>
<evidence type="ECO:0000259" key="4">
    <source>
        <dbReference type="Pfam" id="PF17102"/>
    </source>
</evidence>
<keyword evidence="1" id="KW-0808">Transferase</keyword>
<keyword evidence="6" id="KW-1185">Reference proteome</keyword>
<feature type="region of interest" description="Disordered" evidence="2">
    <location>
        <begin position="1"/>
        <end position="21"/>
    </location>
</feature>
<reference evidence="5" key="1">
    <citation type="submission" date="2020-07" db="EMBL/GenBank/DDBJ databases">
        <title>Draft Genome Sequence of a Deep-Sea Yeast, Naganishia (Cryptococcus) liquefaciens strain N6.</title>
        <authorList>
            <person name="Han Y.W."/>
            <person name="Kajitani R."/>
            <person name="Morimoto H."/>
            <person name="Parhat M."/>
            <person name="Tsubouchi H."/>
            <person name="Bakenova O."/>
            <person name="Ogata M."/>
            <person name="Argunhan B."/>
            <person name="Aoki R."/>
            <person name="Kajiwara S."/>
            <person name="Itoh T."/>
            <person name="Iwasaki H."/>
        </authorList>
    </citation>
    <scope>NUCLEOTIDE SEQUENCE</scope>
    <source>
        <strain evidence="5">N6</strain>
    </source>
</reference>
<evidence type="ECO:0000313" key="5">
    <source>
        <dbReference type="EMBL" id="GHJ87518.1"/>
    </source>
</evidence>
<accession>A0A8H3YFQ5</accession>
<evidence type="ECO:0000256" key="1">
    <source>
        <dbReference type="ARBA" id="ARBA00022679"/>
    </source>
</evidence>
<evidence type="ECO:0008006" key="7">
    <source>
        <dbReference type="Google" id="ProtNLM"/>
    </source>
</evidence>
<dbReference type="EMBL" id="BLZA01000023">
    <property type="protein sequence ID" value="GHJ87518.1"/>
    <property type="molecule type" value="Genomic_DNA"/>
</dbReference>
<dbReference type="PANTHER" id="PTHR24045:SF0">
    <property type="entry name" value="N-ACETYLGLUCOSAMINE-1-PHOSPHOTRANSFERASE SUBUNITS ALPHA_BETA"/>
    <property type="match status" value="1"/>
</dbReference>
<proteinExistence type="predicted"/>
<dbReference type="Proteomes" id="UP000620104">
    <property type="component" value="Unassembled WGS sequence"/>
</dbReference>
<dbReference type="OrthoDB" id="263283at2759"/>
<dbReference type="InterPro" id="IPR047141">
    <property type="entry name" value="Stealth"/>
</dbReference>
<organism evidence="5 6">
    <name type="scientific">Naganishia liquefaciens</name>
    <dbReference type="NCBI Taxonomy" id="104408"/>
    <lineage>
        <taxon>Eukaryota</taxon>
        <taxon>Fungi</taxon>
        <taxon>Dikarya</taxon>
        <taxon>Basidiomycota</taxon>
        <taxon>Agaricomycotina</taxon>
        <taxon>Tremellomycetes</taxon>
        <taxon>Filobasidiales</taxon>
        <taxon>Filobasidiaceae</taxon>
        <taxon>Naganishia</taxon>
    </lineage>
</organism>
<name>A0A8H3YFQ5_9TREE</name>